<keyword evidence="2" id="KW-1185">Reference proteome</keyword>
<protein>
    <submittedName>
        <fullName evidence="1">Uncharacterized protein</fullName>
    </submittedName>
</protein>
<proteinExistence type="predicted"/>
<sequence>MFKDSYGQQSFYFHVHKDLLNGGEGYKMVPNFEMKLTDNIFLRVNESNMMSIHDTSRLAYQKMYNSVNIFLPYDCSLIFKATITGDRNLEVQNFDNDVEFKVFYNAWETTWQIYYSDPMTHKQQYYRYRAVDLHPIGGDTFVLNFNFSYPRYIPFKHSSFVNHLKKEISAGVDHTLF</sequence>
<dbReference type="AlphaFoldDB" id="A0AAD5U8U0"/>
<dbReference type="EMBL" id="JADGKB010000221">
    <property type="protein sequence ID" value="KAJ3250816.1"/>
    <property type="molecule type" value="Genomic_DNA"/>
</dbReference>
<gene>
    <name evidence="1" type="ORF">HK103_003155</name>
</gene>
<comment type="caution">
    <text evidence="1">The sequence shown here is derived from an EMBL/GenBank/DDBJ whole genome shotgun (WGS) entry which is preliminary data.</text>
</comment>
<evidence type="ECO:0000313" key="2">
    <source>
        <dbReference type="Proteomes" id="UP001210925"/>
    </source>
</evidence>
<accession>A0AAD5U8U0</accession>
<dbReference type="Proteomes" id="UP001210925">
    <property type="component" value="Unassembled WGS sequence"/>
</dbReference>
<reference evidence="1" key="1">
    <citation type="submission" date="2020-05" db="EMBL/GenBank/DDBJ databases">
        <title>Phylogenomic resolution of chytrid fungi.</title>
        <authorList>
            <person name="Stajich J.E."/>
            <person name="Amses K."/>
            <person name="Simmons R."/>
            <person name="Seto K."/>
            <person name="Myers J."/>
            <person name="Bonds A."/>
            <person name="Quandt C.A."/>
            <person name="Barry K."/>
            <person name="Liu P."/>
            <person name="Grigoriev I."/>
            <person name="Longcore J.E."/>
            <person name="James T.Y."/>
        </authorList>
    </citation>
    <scope>NUCLEOTIDE SEQUENCE</scope>
    <source>
        <strain evidence="1">PLAUS21</strain>
    </source>
</reference>
<organism evidence="1 2">
    <name type="scientific">Boothiomyces macroporosus</name>
    <dbReference type="NCBI Taxonomy" id="261099"/>
    <lineage>
        <taxon>Eukaryota</taxon>
        <taxon>Fungi</taxon>
        <taxon>Fungi incertae sedis</taxon>
        <taxon>Chytridiomycota</taxon>
        <taxon>Chytridiomycota incertae sedis</taxon>
        <taxon>Chytridiomycetes</taxon>
        <taxon>Rhizophydiales</taxon>
        <taxon>Terramycetaceae</taxon>
        <taxon>Boothiomyces</taxon>
    </lineage>
</organism>
<name>A0AAD5U8U0_9FUNG</name>
<evidence type="ECO:0000313" key="1">
    <source>
        <dbReference type="EMBL" id="KAJ3250816.1"/>
    </source>
</evidence>